<evidence type="ECO:0000256" key="9">
    <source>
        <dbReference type="NCBIfam" id="TIGR00080"/>
    </source>
</evidence>
<evidence type="ECO:0000256" key="5">
    <source>
        <dbReference type="ARBA" id="ARBA00022490"/>
    </source>
</evidence>
<dbReference type="CDD" id="cd02440">
    <property type="entry name" value="AdoMet_MTases"/>
    <property type="match status" value="1"/>
</dbReference>
<dbReference type="InterPro" id="IPR029063">
    <property type="entry name" value="SAM-dependent_MTases_sf"/>
</dbReference>
<dbReference type="Pfam" id="PF01135">
    <property type="entry name" value="PCMT"/>
    <property type="match status" value="1"/>
</dbReference>
<keyword evidence="11" id="KW-1185">Reference proteome</keyword>
<organism evidence="10 11">
    <name type="scientific">Nonomuraea helvata</name>
    <dbReference type="NCBI Taxonomy" id="37484"/>
    <lineage>
        <taxon>Bacteria</taxon>
        <taxon>Bacillati</taxon>
        <taxon>Actinomycetota</taxon>
        <taxon>Actinomycetes</taxon>
        <taxon>Streptosporangiales</taxon>
        <taxon>Streptosporangiaceae</taxon>
        <taxon>Nonomuraea</taxon>
    </lineage>
</organism>
<evidence type="ECO:0000256" key="1">
    <source>
        <dbReference type="ARBA" id="ARBA00004496"/>
    </source>
</evidence>
<accession>A0ABV5RWD3</accession>
<dbReference type="GO" id="GO:0004719">
    <property type="term" value="F:protein-L-isoaspartate (D-aspartate) O-methyltransferase activity"/>
    <property type="evidence" value="ECO:0007669"/>
    <property type="project" value="UniProtKB-EC"/>
</dbReference>
<evidence type="ECO:0000256" key="6">
    <source>
        <dbReference type="ARBA" id="ARBA00022603"/>
    </source>
</evidence>
<evidence type="ECO:0000256" key="4">
    <source>
        <dbReference type="ARBA" id="ARBA00013346"/>
    </source>
</evidence>
<dbReference type="PANTHER" id="PTHR11579:SF0">
    <property type="entry name" value="PROTEIN-L-ISOASPARTATE(D-ASPARTATE) O-METHYLTRANSFERASE"/>
    <property type="match status" value="1"/>
</dbReference>
<keyword evidence="5" id="KW-0963">Cytoplasm</keyword>
<keyword evidence="8" id="KW-0949">S-adenosyl-L-methionine</keyword>
<dbReference type="EMBL" id="JBHMBW010000010">
    <property type="protein sequence ID" value="MFB9623761.1"/>
    <property type="molecule type" value="Genomic_DNA"/>
</dbReference>
<comment type="similarity">
    <text evidence="2">Belongs to the methyltransferase superfamily. L-isoaspartyl/D-aspartyl protein methyltransferase family.</text>
</comment>
<gene>
    <name evidence="10" type="ORF">ACFFSA_11810</name>
</gene>
<evidence type="ECO:0000313" key="11">
    <source>
        <dbReference type="Proteomes" id="UP001589532"/>
    </source>
</evidence>
<reference evidence="10 11" key="1">
    <citation type="submission" date="2024-09" db="EMBL/GenBank/DDBJ databases">
        <authorList>
            <person name="Sun Q."/>
            <person name="Mori K."/>
        </authorList>
    </citation>
    <scope>NUCLEOTIDE SEQUENCE [LARGE SCALE GENOMIC DNA]</scope>
    <source>
        <strain evidence="10 11">JCM 3143</strain>
    </source>
</reference>
<evidence type="ECO:0000256" key="8">
    <source>
        <dbReference type="ARBA" id="ARBA00022691"/>
    </source>
</evidence>
<dbReference type="EC" id="2.1.1.77" evidence="3 9"/>
<evidence type="ECO:0000256" key="3">
    <source>
        <dbReference type="ARBA" id="ARBA00011890"/>
    </source>
</evidence>
<dbReference type="GO" id="GO:0032259">
    <property type="term" value="P:methylation"/>
    <property type="evidence" value="ECO:0007669"/>
    <property type="project" value="UniProtKB-KW"/>
</dbReference>
<dbReference type="NCBIfam" id="NF001453">
    <property type="entry name" value="PRK00312.1"/>
    <property type="match status" value="1"/>
</dbReference>
<dbReference type="Proteomes" id="UP001589532">
    <property type="component" value="Unassembled WGS sequence"/>
</dbReference>
<dbReference type="RefSeq" id="WP_344997448.1">
    <property type="nucleotide sequence ID" value="NZ_BAAAXV010000009.1"/>
</dbReference>
<proteinExistence type="inferred from homology"/>
<evidence type="ECO:0000313" key="10">
    <source>
        <dbReference type="EMBL" id="MFB9623761.1"/>
    </source>
</evidence>
<keyword evidence="6 10" id="KW-0489">Methyltransferase</keyword>
<dbReference type="InterPro" id="IPR000682">
    <property type="entry name" value="PCMT"/>
</dbReference>
<dbReference type="NCBIfam" id="TIGR00080">
    <property type="entry name" value="pimt"/>
    <property type="match status" value="1"/>
</dbReference>
<evidence type="ECO:0000256" key="7">
    <source>
        <dbReference type="ARBA" id="ARBA00022679"/>
    </source>
</evidence>
<name>A0ABV5RWD3_9ACTN</name>
<dbReference type="SUPFAM" id="SSF53335">
    <property type="entry name" value="S-adenosyl-L-methionine-dependent methyltransferases"/>
    <property type="match status" value="1"/>
</dbReference>
<comment type="subcellular location">
    <subcellularLocation>
        <location evidence="1">Cytoplasm</location>
    </subcellularLocation>
</comment>
<sequence>MEYDPLVEAAQWSGVEDPRLLAAIATTPRDRFVPPRYAARAPCDEPIPIGHGQPTSQPSLIAQMIDALRLSGTETVLEIGTGYGYQTALLARLARQVYSMERHADLAEHARANLAAAGVANAEVMVGDGTAGLPEHAPFDAVVVSATARTVPAPLAGQLAEGGRLVMPIQEDLNEIVTLFGKRRGHLVQERLLTPARFVPLIGEHVDVPGDEPPGR</sequence>
<protein>
    <recommendedName>
        <fullName evidence="4 9">Protein-L-isoaspartate O-methyltransferase</fullName>
        <ecNumber evidence="3 9">2.1.1.77</ecNumber>
    </recommendedName>
</protein>
<dbReference type="Gene3D" id="3.40.50.150">
    <property type="entry name" value="Vaccinia Virus protein VP39"/>
    <property type="match status" value="1"/>
</dbReference>
<comment type="caution">
    <text evidence="10">The sequence shown here is derived from an EMBL/GenBank/DDBJ whole genome shotgun (WGS) entry which is preliminary data.</text>
</comment>
<keyword evidence="7 10" id="KW-0808">Transferase</keyword>
<dbReference type="PANTHER" id="PTHR11579">
    <property type="entry name" value="PROTEIN-L-ISOASPARTATE O-METHYLTRANSFERASE"/>
    <property type="match status" value="1"/>
</dbReference>
<evidence type="ECO:0000256" key="2">
    <source>
        <dbReference type="ARBA" id="ARBA00005369"/>
    </source>
</evidence>